<comment type="catalytic activity">
    <reaction evidence="6 7">
        <text>thymidine + phosphate = 2-deoxy-alpha-D-ribose 1-phosphate + thymine</text>
        <dbReference type="Rhea" id="RHEA:16037"/>
        <dbReference type="ChEBI" id="CHEBI:17748"/>
        <dbReference type="ChEBI" id="CHEBI:17821"/>
        <dbReference type="ChEBI" id="CHEBI:43474"/>
        <dbReference type="ChEBI" id="CHEBI:57259"/>
        <dbReference type="EC" id="2.4.2.4"/>
    </reaction>
</comment>
<protein>
    <recommendedName>
        <fullName evidence="3 7">Thymidine phosphorylase</fullName>
        <ecNumber evidence="3 7">2.4.2.4</ecNumber>
    </recommendedName>
    <alternativeName>
        <fullName evidence="7">TdRPase</fullName>
    </alternativeName>
</protein>
<dbReference type="InterPro" id="IPR018090">
    <property type="entry name" value="Pyrmidine_PPas_bac/euk"/>
</dbReference>
<dbReference type="Gene3D" id="1.20.970.10">
    <property type="entry name" value="Transferase, Pyrimidine Nucleoside Phosphorylase, Chain C"/>
    <property type="match status" value="1"/>
</dbReference>
<sequence length="437" mass="46622">MFIPQEFIRAKRDQQSLVKADIDAFVQGITDGTVTEAQIAAFAMAVYFNGLSLEETANLTLAMRDSGDTMQWDLPGPVLDKHSTGGVGDMVSLMLGPIVAACGAYVPMITGRGLGHSGGTLDKLESIPGFNAKPDNDLFRKCVTELGVCIIGQTQRLAPADQRFYATRDVTATVESVRLITASILSKKLSEGLDGLVMDVKFGNGAFMSDIGQGMELAESIVAVARQAGVKTHAVLTDMSSPLAWTAGNAVEIRETIDFLRNENVNQGLKQVTMTLAAEMLLAGNLVQSREEGFTKAEQALASGKALELFARMVTRLGGPADFIERRENYLPQAAVVKPVLAEQAGVVSAYDTRAVGMGVVALGGGRVRSQDPINHSVGYADILEIGTTVNAGDPLVTILASDEASWEDAKRRFLAAVTLTQESGIKRVDRINTIID</sequence>
<dbReference type="PANTHER" id="PTHR10515:SF0">
    <property type="entry name" value="THYMIDINE PHOSPHORYLASE"/>
    <property type="match status" value="1"/>
</dbReference>
<dbReference type="PATRIC" id="fig|1445510.3.peg.979"/>
<evidence type="ECO:0000256" key="3">
    <source>
        <dbReference type="ARBA" id="ARBA00011892"/>
    </source>
</evidence>
<dbReference type="SUPFAM" id="SSF52418">
    <property type="entry name" value="Nucleoside phosphorylase/phosphoribosyltransferase catalytic domain"/>
    <property type="match status" value="1"/>
</dbReference>
<feature type="domain" description="Pyrimidine nucleoside phosphorylase C-terminal" evidence="8">
    <location>
        <begin position="347"/>
        <end position="421"/>
    </location>
</feature>
<reference evidence="9 10" key="1">
    <citation type="submission" date="2014-01" db="EMBL/GenBank/DDBJ databases">
        <title>Full genme sequencing of cellulolytic bacterium Gynuella sunshinyii YC6258T gen. nov., sp. nov.</title>
        <authorList>
            <person name="Khan H."/>
            <person name="Chung E.J."/>
            <person name="Chung Y.R."/>
        </authorList>
    </citation>
    <scope>NUCLEOTIDE SEQUENCE [LARGE SCALE GENOMIC DNA]</scope>
    <source>
        <strain evidence="9 10">YC6258</strain>
    </source>
</reference>
<keyword evidence="5 7" id="KW-0808">Transferase</keyword>
<gene>
    <name evidence="7" type="primary">deoA</name>
    <name evidence="9" type="ORF">YC6258_01002</name>
</gene>
<comment type="similarity">
    <text evidence="1 7">Belongs to the thymidine/pyrimidine-nucleoside phosphorylase family.</text>
</comment>
<evidence type="ECO:0000256" key="7">
    <source>
        <dbReference type="HAMAP-Rule" id="MF_01628"/>
    </source>
</evidence>
<dbReference type="GO" id="GO:0006206">
    <property type="term" value="P:pyrimidine nucleobase metabolic process"/>
    <property type="evidence" value="ECO:0007669"/>
    <property type="project" value="InterPro"/>
</dbReference>
<dbReference type="GO" id="GO:0004645">
    <property type="term" value="F:1,4-alpha-oligoglucan phosphorylase activity"/>
    <property type="evidence" value="ECO:0007669"/>
    <property type="project" value="InterPro"/>
</dbReference>
<dbReference type="OrthoDB" id="9763887at2"/>
<dbReference type="GO" id="GO:0046104">
    <property type="term" value="P:thymidine metabolic process"/>
    <property type="evidence" value="ECO:0007669"/>
    <property type="project" value="UniProtKB-UniRule"/>
</dbReference>
<dbReference type="EC" id="2.4.2.4" evidence="3 7"/>
<keyword evidence="4 7" id="KW-0328">Glycosyltransferase</keyword>
<dbReference type="InterPro" id="IPR035902">
    <property type="entry name" value="Nuc_phospho_transferase"/>
</dbReference>
<dbReference type="SUPFAM" id="SSF47648">
    <property type="entry name" value="Nucleoside phosphorylase/phosphoribosyltransferase N-terminal domain"/>
    <property type="match status" value="1"/>
</dbReference>
<dbReference type="InterPro" id="IPR013465">
    <property type="entry name" value="Thymidine_Pase"/>
</dbReference>
<dbReference type="Gene3D" id="3.90.1170.30">
    <property type="entry name" value="Pyrimidine nucleoside phosphorylase-like, C-terminal domain"/>
    <property type="match status" value="1"/>
</dbReference>
<dbReference type="NCBIfam" id="NF004490">
    <property type="entry name" value="PRK05820.1"/>
    <property type="match status" value="1"/>
</dbReference>
<dbReference type="PANTHER" id="PTHR10515">
    <property type="entry name" value="THYMIDINE PHOSPHORYLASE"/>
    <property type="match status" value="1"/>
</dbReference>
<keyword evidence="10" id="KW-1185">Reference proteome</keyword>
<dbReference type="InterPro" id="IPR017459">
    <property type="entry name" value="Glycosyl_Trfase_fam3_N_dom"/>
</dbReference>
<dbReference type="GO" id="GO:0005829">
    <property type="term" value="C:cytosol"/>
    <property type="evidence" value="ECO:0007669"/>
    <property type="project" value="TreeGrafter"/>
</dbReference>
<dbReference type="HAMAP" id="MF_01628">
    <property type="entry name" value="Thymid_phosp"/>
    <property type="match status" value="1"/>
</dbReference>
<comment type="subunit">
    <text evidence="2 7">Homodimer.</text>
</comment>
<evidence type="ECO:0000256" key="4">
    <source>
        <dbReference type="ARBA" id="ARBA00022676"/>
    </source>
</evidence>
<dbReference type="Pfam" id="PF07831">
    <property type="entry name" value="PYNP_C"/>
    <property type="match status" value="1"/>
</dbReference>
<name>A0A0C5VEQ3_9GAMM</name>
<dbReference type="EMBL" id="CP007142">
    <property type="protein sequence ID" value="AJQ93052.1"/>
    <property type="molecule type" value="Genomic_DNA"/>
</dbReference>
<dbReference type="HOGENOM" id="CLU_025040_0_1_6"/>
<dbReference type="Gene3D" id="3.40.1030.10">
    <property type="entry name" value="Nucleoside phosphorylase/phosphoribosyltransferase catalytic domain"/>
    <property type="match status" value="1"/>
</dbReference>
<dbReference type="STRING" id="1445510.YC6258_01002"/>
<evidence type="ECO:0000256" key="6">
    <source>
        <dbReference type="ARBA" id="ARBA00048550"/>
    </source>
</evidence>
<dbReference type="NCBIfam" id="TIGR02644">
    <property type="entry name" value="Y_phosphoryl"/>
    <property type="match status" value="1"/>
</dbReference>
<comment type="pathway">
    <text evidence="7">Pyrimidine metabolism; dTMP biosynthesis via salvage pathway; dTMP from thymine: step 1/2.</text>
</comment>
<dbReference type="InterPro" id="IPR013102">
    <property type="entry name" value="PYNP_C"/>
</dbReference>
<evidence type="ECO:0000313" key="9">
    <source>
        <dbReference type="EMBL" id="AJQ93052.1"/>
    </source>
</evidence>
<proteinExistence type="inferred from homology"/>
<dbReference type="NCBIfam" id="TIGR02643">
    <property type="entry name" value="T_phosphoryl"/>
    <property type="match status" value="1"/>
</dbReference>
<dbReference type="AlphaFoldDB" id="A0A0C5VEQ3"/>
<dbReference type="PIRSF" id="PIRSF000478">
    <property type="entry name" value="TP_PyNP"/>
    <property type="match status" value="1"/>
</dbReference>
<evidence type="ECO:0000256" key="2">
    <source>
        <dbReference type="ARBA" id="ARBA00011738"/>
    </source>
</evidence>
<evidence type="ECO:0000256" key="5">
    <source>
        <dbReference type="ARBA" id="ARBA00022679"/>
    </source>
</evidence>
<dbReference type="Pfam" id="PF02885">
    <property type="entry name" value="Glycos_trans_3N"/>
    <property type="match status" value="1"/>
</dbReference>
<dbReference type="SUPFAM" id="SSF54680">
    <property type="entry name" value="Pyrimidine nucleoside phosphorylase C-terminal domain"/>
    <property type="match status" value="1"/>
</dbReference>
<dbReference type="Proteomes" id="UP000032266">
    <property type="component" value="Chromosome"/>
</dbReference>
<dbReference type="UniPathway" id="UPA00578">
    <property type="reaction ID" value="UER00638"/>
</dbReference>
<organism evidence="9 10">
    <name type="scientific">Gynuella sunshinyii YC6258</name>
    <dbReference type="NCBI Taxonomy" id="1445510"/>
    <lineage>
        <taxon>Bacteria</taxon>
        <taxon>Pseudomonadati</taxon>
        <taxon>Pseudomonadota</taxon>
        <taxon>Gammaproteobacteria</taxon>
        <taxon>Oceanospirillales</taxon>
        <taxon>Saccharospirillaceae</taxon>
        <taxon>Gynuella</taxon>
    </lineage>
</organism>
<accession>A0A0C5VEQ3</accession>
<dbReference type="InterPro" id="IPR036566">
    <property type="entry name" value="PYNP-like_C_sf"/>
</dbReference>
<dbReference type="SMART" id="SM00941">
    <property type="entry name" value="PYNP_C"/>
    <property type="match status" value="1"/>
</dbReference>
<dbReference type="InterPro" id="IPR036320">
    <property type="entry name" value="Glycosyl_Trfase_fam3_N_dom_sf"/>
</dbReference>
<evidence type="ECO:0000313" key="10">
    <source>
        <dbReference type="Proteomes" id="UP000032266"/>
    </source>
</evidence>
<evidence type="ECO:0000259" key="8">
    <source>
        <dbReference type="SMART" id="SM00941"/>
    </source>
</evidence>
<dbReference type="GO" id="GO:0009032">
    <property type="term" value="F:thymidine phosphorylase activity"/>
    <property type="evidence" value="ECO:0007669"/>
    <property type="project" value="UniProtKB-UniRule"/>
</dbReference>
<dbReference type="InterPro" id="IPR000312">
    <property type="entry name" value="Glycosyl_Trfase_fam3"/>
</dbReference>
<dbReference type="KEGG" id="gsn:YC6258_01002"/>
<dbReference type="InterPro" id="IPR000053">
    <property type="entry name" value="Thymidine/pyrmidine_PPase"/>
</dbReference>
<comment type="function">
    <text evidence="7">The enzymes which catalyze the reversible phosphorolysis of pyrimidine nucleosides are involved in the degradation of these compounds and in their utilization as carbon and energy sources, or in the rescue of pyrimidine bases for nucleotide synthesis.</text>
</comment>
<evidence type="ECO:0000256" key="1">
    <source>
        <dbReference type="ARBA" id="ARBA00006915"/>
    </source>
</evidence>
<dbReference type="RefSeq" id="WP_044615960.1">
    <property type="nucleotide sequence ID" value="NZ_CP007142.1"/>
</dbReference>
<dbReference type="Pfam" id="PF00591">
    <property type="entry name" value="Glycos_transf_3"/>
    <property type="match status" value="1"/>
</dbReference>
<dbReference type="FunFam" id="3.40.1030.10:FF:000003">
    <property type="entry name" value="Pyrimidine-nucleoside phosphorylase"/>
    <property type="match status" value="1"/>
</dbReference>